<protein>
    <submittedName>
        <fullName evidence="2">Uncharacterized protein</fullName>
    </submittedName>
</protein>
<reference evidence="3" key="1">
    <citation type="submission" date="2013-09" db="EMBL/GenBank/DDBJ databases">
        <title>The Genome Sequence of Anopheles culicifacies species A.</title>
        <authorList>
            <consortium name="The Broad Institute Genomics Platform"/>
            <person name="Neafsey D.E."/>
            <person name="Besansky N."/>
            <person name="Howell P."/>
            <person name="Walton C."/>
            <person name="Young S.K."/>
            <person name="Zeng Q."/>
            <person name="Gargeya S."/>
            <person name="Fitzgerald M."/>
            <person name="Haas B."/>
            <person name="Abouelleil A."/>
            <person name="Allen A.W."/>
            <person name="Alvarado L."/>
            <person name="Arachchi H.M."/>
            <person name="Berlin A.M."/>
            <person name="Chapman S.B."/>
            <person name="Gainer-Dewar J."/>
            <person name="Goldberg J."/>
            <person name="Griggs A."/>
            <person name="Gujja S."/>
            <person name="Hansen M."/>
            <person name="Howarth C."/>
            <person name="Imamovic A."/>
            <person name="Ireland A."/>
            <person name="Larimer J."/>
            <person name="McCowan C."/>
            <person name="Murphy C."/>
            <person name="Pearson M."/>
            <person name="Poon T.W."/>
            <person name="Priest M."/>
            <person name="Roberts A."/>
            <person name="Saif S."/>
            <person name="Shea T."/>
            <person name="Sisk P."/>
            <person name="Sykes S."/>
            <person name="Wortman J."/>
            <person name="Nusbaum C."/>
            <person name="Birren B."/>
        </authorList>
    </citation>
    <scope>NUCLEOTIDE SEQUENCE [LARGE SCALE GENOMIC DNA]</scope>
    <source>
        <strain evidence="3">A-37</strain>
    </source>
</reference>
<accession>A0A182MIE9</accession>
<dbReference type="VEuPathDB" id="VectorBase:ACUA019031"/>
<dbReference type="Proteomes" id="UP000075883">
    <property type="component" value="Unassembled WGS sequence"/>
</dbReference>
<dbReference type="AlphaFoldDB" id="A0A182MIE9"/>
<reference evidence="2" key="2">
    <citation type="submission" date="2020-05" db="UniProtKB">
        <authorList>
            <consortium name="EnsemblMetazoa"/>
        </authorList>
    </citation>
    <scope>IDENTIFICATION</scope>
    <source>
        <strain evidence="2">A-37</strain>
    </source>
</reference>
<organism evidence="2 3">
    <name type="scientific">Anopheles culicifacies</name>
    <dbReference type="NCBI Taxonomy" id="139723"/>
    <lineage>
        <taxon>Eukaryota</taxon>
        <taxon>Metazoa</taxon>
        <taxon>Ecdysozoa</taxon>
        <taxon>Arthropoda</taxon>
        <taxon>Hexapoda</taxon>
        <taxon>Insecta</taxon>
        <taxon>Pterygota</taxon>
        <taxon>Neoptera</taxon>
        <taxon>Endopterygota</taxon>
        <taxon>Diptera</taxon>
        <taxon>Nematocera</taxon>
        <taxon>Culicoidea</taxon>
        <taxon>Culicidae</taxon>
        <taxon>Anophelinae</taxon>
        <taxon>Anopheles</taxon>
        <taxon>culicifacies species complex</taxon>
    </lineage>
</organism>
<keyword evidence="3" id="KW-1185">Reference proteome</keyword>
<evidence type="ECO:0000256" key="1">
    <source>
        <dbReference type="SAM" id="MobiDB-lite"/>
    </source>
</evidence>
<evidence type="ECO:0000313" key="2">
    <source>
        <dbReference type="EnsemblMetazoa" id="ACUA019031-PA"/>
    </source>
</evidence>
<name>A0A182MIE9_9DIPT</name>
<dbReference type="EnsemblMetazoa" id="ACUA019031-RA">
    <property type="protein sequence ID" value="ACUA019031-PA"/>
    <property type="gene ID" value="ACUA019031"/>
</dbReference>
<dbReference type="EMBL" id="AXCM01019172">
    <property type="status" value="NOT_ANNOTATED_CDS"/>
    <property type="molecule type" value="Genomic_DNA"/>
</dbReference>
<feature type="compositionally biased region" description="Low complexity" evidence="1">
    <location>
        <begin position="57"/>
        <end position="71"/>
    </location>
</feature>
<proteinExistence type="predicted"/>
<feature type="region of interest" description="Disordered" evidence="1">
    <location>
        <begin position="45"/>
        <end position="71"/>
    </location>
</feature>
<sequence>MMKPRNLFVLSDLARSRRPGRRKPFFEKFGTLLKQRSDAFLLQVNNPVPPQGEESDVPGTGPGPSTVPVVLGPAGIQPIVANGAATPTGKTGDAENYVSMWGKLC</sequence>
<evidence type="ECO:0000313" key="3">
    <source>
        <dbReference type="Proteomes" id="UP000075883"/>
    </source>
</evidence>